<name>A0A377GI53_9GAMM</name>
<dbReference type="EMBL" id="FTNL01000009">
    <property type="protein sequence ID" value="SIR25712.1"/>
    <property type="molecule type" value="Genomic_DNA"/>
</dbReference>
<dbReference type="OrthoDB" id="9958998at2"/>
<dbReference type="AlphaFoldDB" id="A0A377GI53"/>
<evidence type="ECO:0000256" key="1">
    <source>
        <dbReference type="SAM" id="Coils"/>
    </source>
</evidence>
<feature type="coiled-coil region" evidence="1">
    <location>
        <begin position="57"/>
        <end position="125"/>
    </location>
</feature>
<evidence type="ECO:0000313" key="4">
    <source>
        <dbReference type="Proteomes" id="UP000186808"/>
    </source>
</evidence>
<gene>
    <name evidence="3" type="ORF">NCTC11401_00868</name>
    <name evidence="2" type="ORF">SAMN05421777_10916</name>
</gene>
<dbReference type="EMBL" id="UGGV01000001">
    <property type="protein sequence ID" value="STO24062.1"/>
    <property type="molecule type" value="Genomic_DNA"/>
</dbReference>
<reference evidence="2 4" key="1">
    <citation type="submission" date="2017-01" db="EMBL/GenBank/DDBJ databases">
        <authorList>
            <person name="Varghese N."/>
            <person name="Submissions S."/>
        </authorList>
    </citation>
    <scope>NUCLEOTIDE SEQUENCE [LARGE SCALE GENOMIC DNA]</scope>
    <source>
        <strain evidence="2 4">ATCC 33342</strain>
    </source>
</reference>
<dbReference type="STRING" id="464.Lgor_1986"/>
<dbReference type="Proteomes" id="UP000186808">
    <property type="component" value="Unassembled WGS sequence"/>
</dbReference>
<keyword evidence="1" id="KW-0175">Coiled coil</keyword>
<dbReference type="Proteomes" id="UP000254374">
    <property type="component" value="Unassembled WGS sequence"/>
</dbReference>
<evidence type="ECO:0000313" key="3">
    <source>
        <dbReference type="EMBL" id="STO24062.1"/>
    </source>
</evidence>
<reference evidence="3 5" key="2">
    <citation type="submission" date="2018-06" db="EMBL/GenBank/DDBJ databases">
        <authorList>
            <consortium name="Pathogen Informatics"/>
            <person name="Doyle S."/>
        </authorList>
    </citation>
    <scope>NUCLEOTIDE SEQUENCE [LARGE SCALE GENOMIC DNA]</scope>
    <source>
        <strain evidence="3 5">NCTC11401</strain>
    </source>
</reference>
<sequence length="1207" mass="140567">MKDGKKKPKLKRNRVARIEAFSPDLDYEREKFLREEGKALADTVKTQEKIYRCVAINENAKALLKKHNDINAHLQEQIQAIEKRLEDPMPRSARILFLENHNKLMKEAIAKIGQIETELTAIEKDLYPTFDPKKQAVIFSRNKNAVAQLYARLKQHTFNIQFKLERIDPILRDSIQSDLELLKKLLGEIELITQKTSDIYERLKGGRIPPDLYATMANEVYEIHKKKFDFEQVCKLIEDKLEISKLDAEIKQKLEELKTVHEGLSAVKGIINTAYYNTKRGADDLATKLKSANFSFNATDYAAKLLTSSMEWDDDLTAREAIIKERQNLLAQLTEKKEYIAQVISLIVTHQQAIKDLIAKDLDFCAKRASLYEAFTHAPHDFYQRYDNYQKALEYDFKSGLDNQRAQWYLHRLLTYTLGFSTDVPDNCAIVRHVRYASSNIKKLKVQFEKDFPLVAIEKEFFNYNGKSYFISDSIRKNLENYTSARAKISDAFKDENKSSEYVDFHYELQLLRESKTEIEQYIVAYEEGRKKNRLDLLDAKSQLSKSLVQFNLQNDSLEYQGEIYSLDIPTKNLVEQYNLAHELLTEALSDKQFAVDPISYKDKKEQFAALQKIQKSIIAYLEEQRKNRLEFLDFKEKSSNYTPLVLNKITLQENALSFQGTNYILDHSTQQMVERYNYCYESLAKVFNEFSSESKPLKISTEFLQKIRERFTQLEENQKYIIAYLEEQRTNRLEFLEHKEKFLSFTPFSLQGKNLSFQGVSYTLDKSTEPMVKGYNSVYTILAKVFSEECSLDSKPLTTESLKRIKEQFIQLEKNQKITIAFLEEQRKNRIELFLNFKEQFSNLTPFTVEENSLSFQGANYALDVSTAQMVKGYNFDYKILAEVLSDEISSESKPLTEESLQNIKKRLTQLEENKKQITRFVEKQRELDDLIKRFAAYSSLTITGEGNSLVYKEKTYPLNAATAKQIQEYNEAYEELKQAFKSENSTLDIESIKKLFNKLQQRVKPFDQIEEFGKLTKLLEQQSELVSKRKIIVQQIIDNIDLEFRNLGDVAKGSEEEIMSIILASLLQVFARHQAEVKKLATNIGIARNDLCLDNLNDSKEQLKRFASANHDKAGDLVNDLREEFNENLPKFSSNKRLNQFMEWIDKHILAPLYEAYYKEEKPYKPGFFASSIERNLFEFRKNLFPDLEKFQNELSEAAAAASAA</sequence>
<evidence type="ECO:0000313" key="2">
    <source>
        <dbReference type="EMBL" id="SIR25712.1"/>
    </source>
</evidence>
<protein>
    <submittedName>
        <fullName evidence="3">Uncharacterized protein</fullName>
    </submittedName>
</protein>
<proteinExistence type="predicted"/>
<accession>A0A377GI53</accession>
<evidence type="ECO:0000313" key="5">
    <source>
        <dbReference type="Proteomes" id="UP000254374"/>
    </source>
</evidence>
<organism evidence="3 5">
    <name type="scientific">Fluoribacter gormanii</name>
    <dbReference type="NCBI Taxonomy" id="464"/>
    <lineage>
        <taxon>Bacteria</taxon>
        <taxon>Pseudomonadati</taxon>
        <taxon>Pseudomonadota</taxon>
        <taxon>Gammaproteobacteria</taxon>
        <taxon>Legionellales</taxon>
        <taxon>Legionellaceae</taxon>
        <taxon>Fluoribacter</taxon>
    </lineage>
</organism>
<feature type="coiled-coil region" evidence="1">
    <location>
        <begin position="895"/>
        <end position="929"/>
    </location>
</feature>
<keyword evidence="4" id="KW-1185">Reference proteome</keyword>
<dbReference type="RefSeq" id="WP_058468467.1">
    <property type="nucleotide sequence ID" value="NZ_CAAAIX010000008.1"/>
</dbReference>
<feature type="coiled-coil region" evidence="1">
    <location>
        <begin position="961"/>
        <end position="988"/>
    </location>
</feature>